<keyword evidence="5 7" id="KW-1133">Transmembrane helix</keyword>
<evidence type="ECO:0000256" key="3">
    <source>
        <dbReference type="ARBA" id="ARBA00022448"/>
    </source>
</evidence>
<comment type="caution">
    <text evidence="9">The sequence shown here is derived from an EMBL/GenBank/DDBJ whole genome shotgun (WGS) entry which is preliminary data.</text>
</comment>
<dbReference type="Pfam" id="PF07690">
    <property type="entry name" value="MFS_1"/>
    <property type="match status" value="1"/>
</dbReference>
<keyword evidence="4 7" id="KW-0812">Transmembrane</keyword>
<dbReference type="GO" id="GO:0016020">
    <property type="term" value="C:membrane"/>
    <property type="evidence" value="ECO:0007669"/>
    <property type="project" value="UniProtKB-SubCell"/>
</dbReference>
<feature type="transmembrane region" description="Helical" evidence="7">
    <location>
        <begin position="15"/>
        <end position="36"/>
    </location>
</feature>
<dbReference type="PRINTS" id="PR01035">
    <property type="entry name" value="TCRTETA"/>
</dbReference>
<dbReference type="SUPFAM" id="SSF103473">
    <property type="entry name" value="MFS general substrate transporter"/>
    <property type="match status" value="1"/>
</dbReference>
<organism evidence="9 10">
    <name type="scientific">Linnemannia gamsii</name>
    <dbReference type="NCBI Taxonomy" id="64522"/>
    <lineage>
        <taxon>Eukaryota</taxon>
        <taxon>Fungi</taxon>
        <taxon>Fungi incertae sedis</taxon>
        <taxon>Mucoromycota</taxon>
        <taxon>Mortierellomycotina</taxon>
        <taxon>Mortierellomycetes</taxon>
        <taxon>Mortierellales</taxon>
        <taxon>Mortierellaceae</taxon>
        <taxon>Linnemannia</taxon>
    </lineage>
</organism>
<feature type="transmembrane region" description="Helical" evidence="7">
    <location>
        <begin position="71"/>
        <end position="96"/>
    </location>
</feature>
<evidence type="ECO:0000256" key="5">
    <source>
        <dbReference type="ARBA" id="ARBA00022989"/>
    </source>
</evidence>
<evidence type="ECO:0000256" key="1">
    <source>
        <dbReference type="ARBA" id="ARBA00004141"/>
    </source>
</evidence>
<name>A0A9P6QPD5_9FUNG</name>
<dbReference type="InterPro" id="IPR036259">
    <property type="entry name" value="MFS_trans_sf"/>
</dbReference>
<dbReference type="EMBL" id="JAAAIN010003998">
    <property type="protein sequence ID" value="KAG0283170.1"/>
    <property type="molecule type" value="Genomic_DNA"/>
</dbReference>
<dbReference type="PROSITE" id="PS50850">
    <property type="entry name" value="MFS"/>
    <property type="match status" value="1"/>
</dbReference>
<dbReference type="Gene3D" id="1.20.1250.20">
    <property type="entry name" value="MFS general substrate transporter like domains"/>
    <property type="match status" value="1"/>
</dbReference>
<evidence type="ECO:0000256" key="4">
    <source>
        <dbReference type="ARBA" id="ARBA00022692"/>
    </source>
</evidence>
<dbReference type="InterPro" id="IPR020846">
    <property type="entry name" value="MFS_dom"/>
</dbReference>
<feature type="transmembrane region" description="Helical" evidence="7">
    <location>
        <begin position="138"/>
        <end position="157"/>
    </location>
</feature>
<dbReference type="InterPro" id="IPR011701">
    <property type="entry name" value="MFS"/>
</dbReference>
<comment type="similarity">
    <text evidence="2">Belongs to the major facilitator superfamily. Vesicular transporter family.</text>
</comment>
<keyword evidence="10" id="KW-1185">Reference proteome</keyword>
<dbReference type="Proteomes" id="UP000823405">
    <property type="component" value="Unassembled WGS sequence"/>
</dbReference>
<dbReference type="InterPro" id="IPR001958">
    <property type="entry name" value="Tet-R_TetA/multi-R_MdtG-like"/>
</dbReference>
<dbReference type="GO" id="GO:0022857">
    <property type="term" value="F:transmembrane transporter activity"/>
    <property type="evidence" value="ECO:0007669"/>
    <property type="project" value="InterPro"/>
</dbReference>
<proteinExistence type="inferred from homology"/>
<evidence type="ECO:0000256" key="7">
    <source>
        <dbReference type="SAM" id="Phobius"/>
    </source>
</evidence>
<evidence type="ECO:0000259" key="8">
    <source>
        <dbReference type="PROSITE" id="PS50850"/>
    </source>
</evidence>
<comment type="subcellular location">
    <subcellularLocation>
        <location evidence="1">Membrane</location>
        <topology evidence="1">Multi-pass membrane protein</topology>
    </subcellularLocation>
</comment>
<reference evidence="9" key="1">
    <citation type="journal article" date="2020" name="Fungal Divers.">
        <title>Resolving the Mortierellaceae phylogeny through synthesis of multi-gene phylogenetics and phylogenomics.</title>
        <authorList>
            <person name="Vandepol N."/>
            <person name="Liber J."/>
            <person name="Desiro A."/>
            <person name="Na H."/>
            <person name="Kennedy M."/>
            <person name="Barry K."/>
            <person name="Grigoriev I.V."/>
            <person name="Miller A.N."/>
            <person name="O'Donnell K."/>
            <person name="Stajich J.E."/>
            <person name="Bonito G."/>
        </authorList>
    </citation>
    <scope>NUCLEOTIDE SEQUENCE</scope>
    <source>
        <strain evidence="9">NVP60</strain>
    </source>
</reference>
<dbReference type="AlphaFoldDB" id="A0A9P6QPD5"/>
<evidence type="ECO:0000313" key="9">
    <source>
        <dbReference type="EMBL" id="KAG0283170.1"/>
    </source>
</evidence>
<evidence type="ECO:0000256" key="6">
    <source>
        <dbReference type="ARBA" id="ARBA00023136"/>
    </source>
</evidence>
<evidence type="ECO:0000256" key="2">
    <source>
        <dbReference type="ARBA" id="ARBA00006829"/>
    </source>
</evidence>
<dbReference type="PANTHER" id="PTHR23506:SF23">
    <property type="entry name" value="GH10249P"/>
    <property type="match status" value="1"/>
</dbReference>
<dbReference type="InterPro" id="IPR050930">
    <property type="entry name" value="MFS_Vesicular_Transporter"/>
</dbReference>
<sequence length="188" mass="20312">MPLTPFLIEKMDMEASANGILIACFAAGLLVSSLSVGHISDRMASRRTPMIGGLVAIALSTVLFMETTDHYWVLIISRIAAGVAGGTVITMAFALLSDTFSANELGEQMGKSMAGQTMGMMLGPPLGGLLDEKLGRKAPFVFCLILIGIDLAARLLIIEPRTAKIKQIRAFKKQQKQEHQQQLQLQPQ</sequence>
<dbReference type="PANTHER" id="PTHR23506">
    <property type="entry name" value="GH10249P"/>
    <property type="match status" value="1"/>
</dbReference>
<accession>A0A9P6QPD5</accession>
<protein>
    <recommendedName>
        <fullName evidence="8">Major facilitator superfamily (MFS) profile domain-containing protein</fullName>
    </recommendedName>
</protein>
<evidence type="ECO:0000313" key="10">
    <source>
        <dbReference type="Proteomes" id="UP000823405"/>
    </source>
</evidence>
<keyword evidence="3" id="KW-0813">Transport</keyword>
<gene>
    <name evidence="9" type="ORF">BGZ97_008636</name>
</gene>
<dbReference type="OrthoDB" id="5086884at2759"/>
<keyword evidence="6 7" id="KW-0472">Membrane</keyword>
<feature type="domain" description="Major facilitator superfamily (MFS) profile" evidence="8">
    <location>
        <begin position="1"/>
        <end position="188"/>
    </location>
</feature>